<dbReference type="Proteomes" id="UP000654471">
    <property type="component" value="Unassembled WGS sequence"/>
</dbReference>
<dbReference type="Pfam" id="PF21806">
    <property type="entry name" value="DUF6879"/>
    <property type="match status" value="1"/>
</dbReference>
<dbReference type="RefSeq" id="WP_189302051.1">
    <property type="nucleotide sequence ID" value="NZ_BMRP01000014.1"/>
</dbReference>
<comment type="caution">
    <text evidence="2">The sequence shown here is derived from an EMBL/GenBank/DDBJ whole genome shotgun (WGS) entry which is preliminary data.</text>
</comment>
<evidence type="ECO:0000313" key="2">
    <source>
        <dbReference type="EMBL" id="GGU71450.1"/>
    </source>
</evidence>
<protein>
    <recommendedName>
        <fullName evidence="1">DUF6879 domain-containing protein</fullName>
    </recommendedName>
</protein>
<keyword evidence="3" id="KW-1185">Reference proteome</keyword>
<gene>
    <name evidence="2" type="ORF">GCM10010211_41330</name>
</gene>
<dbReference type="InterPro" id="IPR049244">
    <property type="entry name" value="DUF6879"/>
</dbReference>
<proteinExistence type="predicted"/>
<evidence type="ECO:0000313" key="3">
    <source>
        <dbReference type="Proteomes" id="UP000654471"/>
    </source>
</evidence>
<accession>A0ABQ2V932</accession>
<organism evidence="2 3">
    <name type="scientific">Streptomyces albospinus</name>
    <dbReference type="NCBI Taxonomy" id="285515"/>
    <lineage>
        <taxon>Bacteria</taxon>
        <taxon>Bacillati</taxon>
        <taxon>Actinomycetota</taxon>
        <taxon>Actinomycetes</taxon>
        <taxon>Kitasatosporales</taxon>
        <taxon>Streptomycetaceae</taxon>
        <taxon>Streptomyces</taxon>
    </lineage>
</organism>
<feature type="domain" description="DUF6879" evidence="1">
    <location>
        <begin position="7"/>
        <end position="172"/>
    </location>
</feature>
<sequence>MSSSVPTFAEMISKCTRSAVHLEMRDAYAVDYEKGPFADWKRGFRHDLADQASWWRPWLDLMQETASRGVVVRRARIVSEPVSQYTQFLYDGTFTNVVAGEQVRWLPRRRASDIALPGNDFWLFDERVVRWNHFAGDGTAGDKEVTEEPAAAKLCADAFEAVWSRAVPHDQYEIR</sequence>
<dbReference type="EMBL" id="BMRP01000014">
    <property type="protein sequence ID" value="GGU71450.1"/>
    <property type="molecule type" value="Genomic_DNA"/>
</dbReference>
<reference evidence="3" key="1">
    <citation type="journal article" date="2019" name="Int. J. Syst. Evol. Microbiol.">
        <title>The Global Catalogue of Microorganisms (GCM) 10K type strain sequencing project: providing services to taxonomists for standard genome sequencing and annotation.</title>
        <authorList>
            <consortium name="The Broad Institute Genomics Platform"/>
            <consortium name="The Broad Institute Genome Sequencing Center for Infectious Disease"/>
            <person name="Wu L."/>
            <person name="Ma J."/>
        </authorList>
    </citation>
    <scope>NUCLEOTIDE SEQUENCE [LARGE SCALE GENOMIC DNA]</scope>
    <source>
        <strain evidence="3">JCM 3399</strain>
    </source>
</reference>
<evidence type="ECO:0000259" key="1">
    <source>
        <dbReference type="Pfam" id="PF21806"/>
    </source>
</evidence>
<name>A0ABQ2V932_9ACTN</name>